<dbReference type="Proteomes" id="UP000595140">
    <property type="component" value="Unassembled WGS sequence"/>
</dbReference>
<keyword evidence="3" id="KW-1185">Reference proteome</keyword>
<accession>A0A484NAF5</accession>
<proteinExistence type="predicted"/>
<name>A0A484NAF5_9ASTE</name>
<evidence type="ECO:0000313" key="3">
    <source>
        <dbReference type="Proteomes" id="UP000595140"/>
    </source>
</evidence>
<dbReference type="AlphaFoldDB" id="A0A484NAF5"/>
<gene>
    <name evidence="2" type="ORF">CCAM_LOCUS38994</name>
</gene>
<dbReference type="EMBL" id="OOIL02006492">
    <property type="protein sequence ID" value="VFQ97218.1"/>
    <property type="molecule type" value="Genomic_DNA"/>
</dbReference>
<sequence length="95" mass="11076">MQMSCSIFVSTISGLHNFLRKEYRSDEFPPEPELKSSSSSYLNMEEENFDILSQTQQQQRTEANAWRHGIAEAMWGDRPQNDANEENEEAWSNML</sequence>
<organism evidence="2 3">
    <name type="scientific">Cuscuta campestris</name>
    <dbReference type="NCBI Taxonomy" id="132261"/>
    <lineage>
        <taxon>Eukaryota</taxon>
        <taxon>Viridiplantae</taxon>
        <taxon>Streptophyta</taxon>
        <taxon>Embryophyta</taxon>
        <taxon>Tracheophyta</taxon>
        <taxon>Spermatophyta</taxon>
        <taxon>Magnoliopsida</taxon>
        <taxon>eudicotyledons</taxon>
        <taxon>Gunneridae</taxon>
        <taxon>Pentapetalae</taxon>
        <taxon>asterids</taxon>
        <taxon>lamiids</taxon>
        <taxon>Solanales</taxon>
        <taxon>Convolvulaceae</taxon>
        <taxon>Cuscuteae</taxon>
        <taxon>Cuscuta</taxon>
        <taxon>Cuscuta subgen. Grammica</taxon>
        <taxon>Cuscuta sect. Cleistogrammica</taxon>
    </lineage>
</organism>
<feature type="region of interest" description="Disordered" evidence="1">
    <location>
        <begin position="72"/>
        <end position="95"/>
    </location>
</feature>
<evidence type="ECO:0000256" key="1">
    <source>
        <dbReference type="SAM" id="MobiDB-lite"/>
    </source>
</evidence>
<reference evidence="2 3" key="1">
    <citation type="submission" date="2018-04" db="EMBL/GenBank/DDBJ databases">
        <authorList>
            <person name="Vogel A."/>
        </authorList>
    </citation>
    <scope>NUCLEOTIDE SEQUENCE [LARGE SCALE GENOMIC DNA]</scope>
</reference>
<protein>
    <submittedName>
        <fullName evidence="2">Uncharacterized protein</fullName>
    </submittedName>
</protein>
<evidence type="ECO:0000313" key="2">
    <source>
        <dbReference type="EMBL" id="VFQ97218.1"/>
    </source>
</evidence>
<dbReference type="OrthoDB" id="1681765at2759"/>